<dbReference type="InterPro" id="IPR010985">
    <property type="entry name" value="Ribbon_hlx_hlx"/>
</dbReference>
<dbReference type="InterPro" id="IPR008651">
    <property type="entry name" value="Uncharacterised_HicB"/>
</dbReference>
<dbReference type="Pfam" id="PF05534">
    <property type="entry name" value="HicB"/>
    <property type="match status" value="1"/>
</dbReference>
<dbReference type="SUPFAM" id="SSF47598">
    <property type="entry name" value="Ribbon-helix-helix"/>
    <property type="match status" value="1"/>
</dbReference>
<evidence type="ECO:0000256" key="1">
    <source>
        <dbReference type="SAM" id="MobiDB-lite"/>
    </source>
</evidence>
<accession>A0ABY7ZR34</accession>
<sequence length="164" mass="17535">MNLTSYVQQLRDDLLSAAELGGDETRALAERLTGPLESAFRLALLDALAVAAEEISRELTPGAVELRLRGREPEFVVTPPATAPLPPDGPSVPPPDAEEGSTARINFRLPEQLKSRIEQAAGREGVSVNAWLVRTTTAAVGGTTRPESRRAAPPGGQRYTGWAR</sequence>
<gene>
    <name evidence="2" type="ORF">PVK37_28925</name>
</gene>
<dbReference type="RefSeq" id="WP_275030979.1">
    <property type="nucleotide sequence ID" value="NZ_CP118615.1"/>
</dbReference>
<organism evidence="2 3">
    <name type="scientific">Micromonospora cathayae</name>
    <dbReference type="NCBI Taxonomy" id="3028804"/>
    <lineage>
        <taxon>Bacteria</taxon>
        <taxon>Bacillati</taxon>
        <taxon>Actinomycetota</taxon>
        <taxon>Actinomycetes</taxon>
        <taxon>Micromonosporales</taxon>
        <taxon>Micromonosporaceae</taxon>
        <taxon>Micromonospora</taxon>
    </lineage>
</organism>
<feature type="compositionally biased region" description="Pro residues" evidence="1">
    <location>
        <begin position="81"/>
        <end position="95"/>
    </location>
</feature>
<dbReference type="InterPro" id="IPR013321">
    <property type="entry name" value="Arc_rbn_hlx_hlx"/>
</dbReference>
<feature type="region of interest" description="Disordered" evidence="1">
    <location>
        <begin position="77"/>
        <end position="102"/>
    </location>
</feature>
<dbReference type="Proteomes" id="UP001219605">
    <property type="component" value="Chromosome"/>
</dbReference>
<keyword evidence="3" id="KW-1185">Reference proteome</keyword>
<name>A0ABY7ZR34_9ACTN</name>
<dbReference type="EMBL" id="CP118615">
    <property type="protein sequence ID" value="WDZ84419.1"/>
    <property type="molecule type" value="Genomic_DNA"/>
</dbReference>
<evidence type="ECO:0000313" key="3">
    <source>
        <dbReference type="Proteomes" id="UP001219605"/>
    </source>
</evidence>
<evidence type="ECO:0000313" key="2">
    <source>
        <dbReference type="EMBL" id="WDZ84419.1"/>
    </source>
</evidence>
<protein>
    <submittedName>
        <fullName evidence="2">Toxin-antitoxin system HicB family antitoxin</fullName>
    </submittedName>
</protein>
<proteinExistence type="predicted"/>
<dbReference type="Gene3D" id="1.10.1220.10">
    <property type="entry name" value="Met repressor-like"/>
    <property type="match status" value="1"/>
</dbReference>
<feature type="region of interest" description="Disordered" evidence="1">
    <location>
        <begin position="139"/>
        <end position="164"/>
    </location>
</feature>
<reference evidence="2 3" key="1">
    <citation type="submission" date="2023-02" db="EMBL/GenBank/DDBJ databases">
        <authorList>
            <person name="Mo P."/>
        </authorList>
    </citation>
    <scope>NUCLEOTIDE SEQUENCE [LARGE SCALE GENOMIC DNA]</scope>
    <source>
        <strain evidence="2 3">HUAS 3</strain>
    </source>
</reference>